<evidence type="ECO:0000313" key="5">
    <source>
        <dbReference type="Proteomes" id="UP000000271"/>
    </source>
</evidence>
<dbReference type="eggNOG" id="COG0011">
    <property type="taxonomic scope" value="Bacteria"/>
</dbReference>
<feature type="transmembrane region" description="Helical" evidence="2">
    <location>
        <begin position="142"/>
        <end position="160"/>
    </location>
</feature>
<dbReference type="Pfam" id="PF07136">
    <property type="entry name" value="DUF1385"/>
    <property type="match status" value="1"/>
</dbReference>
<dbReference type="NCBIfam" id="TIGR00106">
    <property type="entry name" value="MTH1187 family thiamine-binding protein"/>
    <property type="match status" value="1"/>
</dbReference>
<feature type="domain" description="Thiamine-binding protein" evidence="3">
    <location>
        <begin position="259"/>
        <end position="351"/>
    </location>
</feature>
<keyword evidence="2" id="KW-1133">Transmembrane helix</keyword>
<dbReference type="AlphaFoldDB" id="D6XW52"/>
<evidence type="ECO:0000256" key="2">
    <source>
        <dbReference type="SAM" id="Phobius"/>
    </source>
</evidence>
<feature type="transmembrane region" description="Helical" evidence="2">
    <location>
        <begin position="54"/>
        <end position="75"/>
    </location>
</feature>
<evidence type="ECO:0000256" key="1">
    <source>
        <dbReference type="ARBA" id="ARBA00010272"/>
    </source>
</evidence>
<proteinExistence type="inferred from homology"/>
<feature type="transmembrane region" description="Helical" evidence="2">
    <location>
        <begin position="166"/>
        <end position="187"/>
    </location>
</feature>
<keyword evidence="5" id="KW-1185">Reference proteome</keyword>
<dbReference type="HOGENOM" id="CLU_065524_0_0_9"/>
<dbReference type="InterPro" id="IPR010787">
    <property type="entry name" value="DUF1385"/>
</dbReference>
<feature type="transmembrane region" description="Helical" evidence="2">
    <location>
        <begin position="81"/>
        <end position="99"/>
    </location>
</feature>
<protein>
    <recommendedName>
        <fullName evidence="3">Thiamine-binding protein domain-containing protein</fullName>
    </recommendedName>
</protein>
<comment type="similarity">
    <text evidence="1">Belongs to the UPF0045 family.</text>
</comment>
<keyword evidence="2" id="KW-0812">Transmembrane</keyword>
<keyword evidence="2" id="KW-0472">Membrane</keyword>
<dbReference type="Gene3D" id="3.30.70.930">
    <property type="match status" value="1"/>
</dbReference>
<dbReference type="InterPro" id="IPR051614">
    <property type="entry name" value="UPF0045_domain"/>
</dbReference>
<dbReference type="PANTHER" id="PTHR33777">
    <property type="entry name" value="UPF0045 PROTEIN ECM15"/>
    <property type="match status" value="1"/>
</dbReference>
<dbReference type="RefSeq" id="WP_013173228.1">
    <property type="nucleotide sequence ID" value="NC_014219.1"/>
</dbReference>
<dbReference type="Pfam" id="PF01910">
    <property type="entry name" value="Thiamine_BP"/>
    <property type="match status" value="1"/>
</dbReference>
<name>D6XW52_BACIE</name>
<dbReference type="GO" id="GO:0005829">
    <property type="term" value="C:cytosol"/>
    <property type="evidence" value="ECO:0007669"/>
    <property type="project" value="TreeGrafter"/>
</dbReference>
<dbReference type="OrthoDB" id="2147383at2"/>
<sequence>MKGMSYQHGVIFVGERYMGGAEIVNNRSISWVEPVTAKAMFRVSVRVFKSMPLWFKWAAFISFLISLLPWMTGLYSWEQYYGVPFYLWVYFFLGTHFWFPSDMKRFHGAEHKVFSTKELVSVRHIKTIAKASIINRYCSTNVIVLFFLTVPILLIPFLLISDAPFIHVFEWTTMTSLIILPVLVRWLNRGTHFDRVRQAVLTLSYFVQRAITTAEPDEVHIRTAVKAYRRVVLKENPSRLTRGKPIKKRTKGGHQMAIADITIMPLGSQTTSVSEVVAEVHKRLKETDLPLEYTLTPMSTIIEGKPEDLYTIIREIHEVPFTLGHQRIALNVRIDDRRDKATGMAMKLSSVNQKLSE</sequence>
<dbReference type="KEGG" id="bse:Bsel_2303"/>
<dbReference type="InterPro" id="IPR002767">
    <property type="entry name" value="Thiamine_BP"/>
</dbReference>
<dbReference type="EMBL" id="CP001791">
    <property type="protein sequence ID" value="ADH99806.1"/>
    <property type="molecule type" value="Genomic_DNA"/>
</dbReference>
<accession>D6XW52</accession>
<dbReference type="PANTHER" id="PTHR33777:SF1">
    <property type="entry name" value="UPF0045 PROTEIN ECM15"/>
    <property type="match status" value="1"/>
</dbReference>
<reference evidence="4" key="1">
    <citation type="submission" date="2009-10" db="EMBL/GenBank/DDBJ databases">
        <title>Complete sequence of Bacillus selenitireducens MLS10.</title>
        <authorList>
            <consortium name="US DOE Joint Genome Institute"/>
            <person name="Lucas S."/>
            <person name="Copeland A."/>
            <person name="Lapidus A."/>
            <person name="Glavina del Rio T."/>
            <person name="Dalin E."/>
            <person name="Tice H."/>
            <person name="Bruce D."/>
            <person name="Goodwin L."/>
            <person name="Pitluck S."/>
            <person name="Sims D."/>
            <person name="Brettin T."/>
            <person name="Detter J.C."/>
            <person name="Han C."/>
            <person name="Larimer F."/>
            <person name="Land M."/>
            <person name="Hauser L."/>
            <person name="Kyrpides N."/>
            <person name="Ovchinnikova G."/>
            <person name="Stolz J."/>
        </authorList>
    </citation>
    <scope>NUCLEOTIDE SEQUENCE [LARGE SCALE GENOMIC DNA]</scope>
    <source>
        <strain evidence="4">MLS10</strain>
    </source>
</reference>
<evidence type="ECO:0000313" key="4">
    <source>
        <dbReference type="EMBL" id="ADH99806.1"/>
    </source>
</evidence>
<dbReference type="SUPFAM" id="SSF89957">
    <property type="entry name" value="MTH1187/YkoF-like"/>
    <property type="match status" value="1"/>
</dbReference>
<dbReference type="STRING" id="439292.Bsel_2303"/>
<gene>
    <name evidence="4" type="ordered locus">Bsel_2303</name>
</gene>
<evidence type="ECO:0000259" key="3">
    <source>
        <dbReference type="Pfam" id="PF01910"/>
    </source>
</evidence>
<organism evidence="4 5">
    <name type="scientific">Bacillus selenitireducens (strain ATCC 700615 / DSM 15326 / MLS10)</name>
    <dbReference type="NCBI Taxonomy" id="439292"/>
    <lineage>
        <taxon>Bacteria</taxon>
        <taxon>Bacillati</taxon>
        <taxon>Bacillota</taxon>
        <taxon>Bacilli</taxon>
        <taxon>Bacillales</taxon>
        <taxon>Bacillaceae</taxon>
        <taxon>Salisediminibacterium</taxon>
    </lineage>
</organism>
<dbReference type="Proteomes" id="UP000000271">
    <property type="component" value="Chromosome"/>
</dbReference>
<dbReference type="InterPro" id="IPR029756">
    <property type="entry name" value="MTH1187/YkoF-like"/>
</dbReference>